<dbReference type="AlphaFoldDB" id="A0A0F9HAV9"/>
<dbReference type="PANTHER" id="PTHR11142">
    <property type="entry name" value="PSEUDOURIDYLATE SYNTHASE"/>
    <property type="match status" value="1"/>
</dbReference>
<evidence type="ECO:0000256" key="1">
    <source>
        <dbReference type="ARBA" id="ARBA00009375"/>
    </source>
</evidence>
<evidence type="ECO:0000256" key="3">
    <source>
        <dbReference type="ARBA" id="ARBA00023235"/>
    </source>
</evidence>
<dbReference type="EMBL" id="LAZR01023344">
    <property type="protein sequence ID" value="KKL78815.1"/>
    <property type="molecule type" value="Genomic_DNA"/>
</dbReference>
<keyword evidence="2" id="KW-0819">tRNA processing</keyword>
<dbReference type="Gene3D" id="3.30.70.580">
    <property type="entry name" value="Pseudouridine synthase I, catalytic domain, N-terminal subdomain"/>
    <property type="match status" value="1"/>
</dbReference>
<dbReference type="InterPro" id="IPR020103">
    <property type="entry name" value="PsdUridine_synth_cat_dom_sf"/>
</dbReference>
<feature type="non-terminal residue" evidence="5">
    <location>
        <position position="157"/>
    </location>
</feature>
<gene>
    <name evidence="5" type="ORF">LCGC14_2021080</name>
</gene>
<dbReference type="Pfam" id="PF01416">
    <property type="entry name" value="PseudoU_synth_1"/>
    <property type="match status" value="1"/>
</dbReference>
<dbReference type="InterPro" id="IPR001406">
    <property type="entry name" value="PsdUridine_synth_TruA"/>
</dbReference>
<accession>A0A0F9HAV9</accession>
<evidence type="ECO:0000313" key="5">
    <source>
        <dbReference type="EMBL" id="KKL78815.1"/>
    </source>
</evidence>
<dbReference type="Gene3D" id="3.30.70.660">
    <property type="entry name" value="Pseudouridine synthase I, catalytic domain, C-terminal subdomain"/>
    <property type="match status" value="1"/>
</dbReference>
<keyword evidence="3" id="KW-0413">Isomerase</keyword>
<dbReference type="InterPro" id="IPR020094">
    <property type="entry name" value="TruA/RsuA/RluB/E/F_N"/>
</dbReference>
<feature type="domain" description="Pseudouridine synthase I TruA alpha/beta" evidence="4">
    <location>
        <begin position="8"/>
        <end position="98"/>
    </location>
</feature>
<comment type="caution">
    <text evidence="5">The sequence shown here is derived from an EMBL/GenBank/DDBJ whole genome shotgun (WGS) entry which is preliminary data.</text>
</comment>
<evidence type="ECO:0000259" key="4">
    <source>
        <dbReference type="Pfam" id="PF01416"/>
    </source>
</evidence>
<proteinExistence type="inferred from homology"/>
<dbReference type="FunFam" id="3.30.70.580:FF:000001">
    <property type="entry name" value="tRNA pseudouridine synthase A"/>
    <property type="match status" value="1"/>
</dbReference>
<reference evidence="5" key="1">
    <citation type="journal article" date="2015" name="Nature">
        <title>Complex archaea that bridge the gap between prokaryotes and eukaryotes.</title>
        <authorList>
            <person name="Spang A."/>
            <person name="Saw J.H."/>
            <person name="Jorgensen S.L."/>
            <person name="Zaremba-Niedzwiedzka K."/>
            <person name="Martijn J."/>
            <person name="Lind A.E."/>
            <person name="van Eijk R."/>
            <person name="Schleper C."/>
            <person name="Guy L."/>
            <person name="Ettema T.J."/>
        </authorList>
    </citation>
    <scope>NUCLEOTIDE SEQUENCE</scope>
</reference>
<dbReference type="InterPro" id="IPR020095">
    <property type="entry name" value="PsdUridine_synth_TruA_C"/>
</dbReference>
<dbReference type="GO" id="GO:0009982">
    <property type="term" value="F:pseudouridine synthase activity"/>
    <property type="evidence" value="ECO:0007669"/>
    <property type="project" value="InterPro"/>
</dbReference>
<dbReference type="InterPro" id="IPR020097">
    <property type="entry name" value="PsdUridine_synth_TruA_a/b_dom"/>
</dbReference>
<protein>
    <recommendedName>
        <fullName evidence="4">Pseudouridine synthase I TruA alpha/beta domain-containing protein</fullName>
    </recommendedName>
</protein>
<dbReference type="GO" id="GO:0003723">
    <property type="term" value="F:RNA binding"/>
    <property type="evidence" value="ECO:0007669"/>
    <property type="project" value="InterPro"/>
</dbReference>
<dbReference type="PANTHER" id="PTHR11142:SF0">
    <property type="entry name" value="TRNA PSEUDOURIDINE SYNTHASE-LIKE 1"/>
    <property type="match status" value="1"/>
</dbReference>
<organism evidence="5">
    <name type="scientific">marine sediment metagenome</name>
    <dbReference type="NCBI Taxonomy" id="412755"/>
    <lineage>
        <taxon>unclassified sequences</taxon>
        <taxon>metagenomes</taxon>
        <taxon>ecological metagenomes</taxon>
    </lineage>
</organism>
<evidence type="ECO:0000256" key="2">
    <source>
        <dbReference type="ARBA" id="ARBA00022694"/>
    </source>
</evidence>
<dbReference type="SUPFAM" id="SSF55120">
    <property type="entry name" value="Pseudouridine synthase"/>
    <property type="match status" value="1"/>
</dbReference>
<name>A0A0F9HAV9_9ZZZZ</name>
<sequence length="157" mass="17133">MRNIRLTIEYDGTDFSGWQSQAQGERTVQDVLAGAVSTVTGEGCSVVAAGRTDSGVHALGQVASFLSGTKLDSETLQKALNANLPPDVRVHHVEDAPRGFHPIRDSRGKRYVYLIANSDIVSPFVSRYVWHHPLALDTTAMVEAAVHFKGRHDFASF</sequence>
<comment type="similarity">
    <text evidence="1">Belongs to the tRNA pseudouridine synthase TruA family.</text>
</comment>
<dbReference type="GO" id="GO:0031119">
    <property type="term" value="P:tRNA pseudouridine synthesis"/>
    <property type="evidence" value="ECO:0007669"/>
    <property type="project" value="TreeGrafter"/>
</dbReference>